<dbReference type="InParanoid" id="J9DFT6"/>
<keyword evidence="2" id="KW-0812">Transmembrane</keyword>
<reference evidence="4" key="2">
    <citation type="submission" date="2015-07" db="EMBL/GenBank/DDBJ databases">
        <title>Contrasting host-pathogen interactions and genome evolution in two generalist and specialist microsporidian pathogens of mosquitoes.</title>
        <authorList>
            <consortium name="The Broad Institute Genomics Platform"/>
            <consortium name="The Broad Institute Genome Sequencing Center for Infectious Disease"/>
            <person name="Cuomo C.A."/>
            <person name="Sanscrainte N.D."/>
            <person name="Goldberg J.M."/>
            <person name="Heiman D."/>
            <person name="Young S."/>
            <person name="Zeng Q."/>
            <person name="Becnel J.J."/>
            <person name="Birren B.W."/>
        </authorList>
    </citation>
    <scope>NUCLEOTIDE SEQUENCE [LARGE SCALE GENOMIC DNA]</scope>
    <source>
        <strain evidence="4">USNM 41457</strain>
    </source>
</reference>
<evidence type="ECO:0000256" key="2">
    <source>
        <dbReference type="SAM" id="Phobius"/>
    </source>
</evidence>
<feature type="transmembrane region" description="Helical" evidence="2">
    <location>
        <begin position="809"/>
        <end position="827"/>
    </location>
</feature>
<dbReference type="VEuPathDB" id="MicrosporidiaDB:EDEG_03947"/>
<keyword evidence="2" id="KW-0472">Membrane</keyword>
<gene>
    <name evidence="3" type="ORF">EDEG_03947</name>
</gene>
<keyword evidence="4" id="KW-1185">Reference proteome</keyword>
<feature type="compositionally biased region" description="Polar residues" evidence="1">
    <location>
        <begin position="20"/>
        <end position="33"/>
    </location>
</feature>
<organism evidence="3 4">
    <name type="scientific">Edhazardia aedis (strain USNM 41457)</name>
    <name type="common">Microsporidian parasite</name>
    <dbReference type="NCBI Taxonomy" id="1003232"/>
    <lineage>
        <taxon>Eukaryota</taxon>
        <taxon>Fungi</taxon>
        <taxon>Fungi incertae sedis</taxon>
        <taxon>Microsporidia</taxon>
        <taxon>Edhazardia</taxon>
    </lineage>
</organism>
<comment type="caution">
    <text evidence="3">The sequence shown here is derived from an EMBL/GenBank/DDBJ whole genome shotgun (WGS) entry which is preliminary data.</text>
</comment>
<feature type="compositionally biased region" description="Basic and acidic residues" evidence="1">
    <location>
        <begin position="1"/>
        <end position="12"/>
    </location>
</feature>
<dbReference type="HOGENOM" id="CLU_340558_0_0_1"/>
<dbReference type="EMBL" id="AFBI03000154">
    <property type="protein sequence ID" value="EJW01465.1"/>
    <property type="molecule type" value="Genomic_DNA"/>
</dbReference>
<sequence>EIPDLPDKKDDFSTEVGKIQDNNVDSSDNMQNFDKGNIAPKFFDMSKSTFKATIDEKKELYTNKETILDNNREIRNMKIMSVSPVQPSNESISFEEPRDFSHEETYDSAEDANARISDTGTCIKNTVDVLEKETDKKNEVQREKNSQWLFSSGDLRTNSHECIINISEEYWKDLDIEIEQNNTIKTQKTSSKTVLDMEVETSMSSIVHNEGNVGILKHNILFHESNSPFGYNFKVSQHEKDTLFAKDKVVNLEIPASELHEDLKACTKPIGWTSFFVKDKDSSNYNANFDELSEKKNNFDDNFKNSIYCVKTKKEKEYEEVCNLDYGWSREVSNNILSAPNQIDIFHSSELDVNKDLRRIKKFDRSLQDNIEIFQNIPSASNEEDVFGSSELNNIHKQEYNETYKPSIRHIIKFFTDEKIFDADQLKKFEIDEIRLNPLLHSIATNRPLDYTIYFIKDEKIIHKENLMNLDIDKMRRKLLIDWIGTNSIVEIENKVTECVCFVFNSKMIQFIDQFLQNESNKEISYEKLVIEATHWDQFHINDHFYVTNNKQTLLETGNSENDSIVFRKSLIEKTEYFKKNSTCFENNNLQICQKNFPNLKKKFTRSISDPYENVKKCNCDDQTRFKSFFALNSSQNIFKIYITSSEYNSNGNEVIFIKYQNKNHDNDDFADKSISSLVDYEPIAANDSDKKNPVTSLLINSDNKLSDETESVLSSASEKDSEYFKKHYRCVSCKYVHSLMDPYAYEHISFDDEEPNFFIREICDNCRNLGFNDTSSTESELFYETDNSIMRKNLKIWKSSKNIGGENIFYICLGLFYILFLSFIGYNENSHKN</sequence>
<accession>J9DFT6</accession>
<dbReference type="Proteomes" id="UP000003163">
    <property type="component" value="Unassembled WGS sequence"/>
</dbReference>
<name>J9DFT6_EDHAE</name>
<evidence type="ECO:0000256" key="1">
    <source>
        <dbReference type="SAM" id="MobiDB-lite"/>
    </source>
</evidence>
<feature type="non-terminal residue" evidence="3">
    <location>
        <position position="1"/>
    </location>
</feature>
<proteinExistence type="predicted"/>
<keyword evidence="2" id="KW-1133">Transmembrane helix</keyword>
<reference evidence="3 4" key="1">
    <citation type="submission" date="2011-08" db="EMBL/GenBank/DDBJ databases">
        <authorList>
            <person name="Liu Z.J."/>
            <person name="Shi F.L."/>
            <person name="Lu J.Q."/>
            <person name="Li M."/>
            <person name="Wang Z.L."/>
        </authorList>
    </citation>
    <scope>NUCLEOTIDE SEQUENCE [LARGE SCALE GENOMIC DNA]</scope>
    <source>
        <strain evidence="3 4">USNM 41457</strain>
    </source>
</reference>
<evidence type="ECO:0000313" key="4">
    <source>
        <dbReference type="Proteomes" id="UP000003163"/>
    </source>
</evidence>
<feature type="region of interest" description="Disordered" evidence="1">
    <location>
        <begin position="1"/>
        <end position="33"/>
    </location>
</feature>
<protein>
    <submittedName>
        <fullName evidence="3">Uncharacterized protein</fullName>
    </submittedName>
</protein>
<evidence type="ECO:0000313" key="3">
    <source>
        <dbReference type="EMBL" id="EJW01465.1"/>
    </source>
</evidence>
<dbReference type="AlphaFoldDB" id="J9DFT6"/>